<dbReference type="PANTHER" id="PTHR46211">
    <property type="entry name" value="GLYCEROPHOSPHORYL DIESTER PHOSPHODIESTERASE"/>
    <property type="match status" value="1"/>
</dbReference>
<protein>
    <submittedName>
        <fullName evidence="3">Glycerophosphoryl diester phosphodiesterase</fullName>
    </submittedName>
</protein>
<name>A0A916WPH9_9MICO</name>
<reference evidence="3" key="1">
    <citation type="journal article" date="2014" name="Int. J. Syst. Evol. Microbiol.">
        <title>Complete genome sequence of Corynebacterium casei LMG S-19264T (=DSM 44701T), isolated from a smear-ripened cheese.</title>
        <authorList>
            <consortium name="US DOE Joint Genome Institute (JGI-PGF)"/>
            <person name="Walter F."/>
            <person name="Albersmeier A."/>
            <person name="Kalinowski J."/>
            <person name="Ruckert C."/>
        </authorList>
    </citation>
    <scope>NUCLEOTIDE SEQUENCE</scope>
    <source>
        <strain evidence="3">CGMCC 1.15085</strain>
    </source>
</reference>
<dbReference type="EMBL" id="BMHI01000001">
    <property type="protein sequence ID" value="GGB17458.1"/>
    <property type="molecule type" value="Genomic_DNA"/>
</dbReference>
<accession>A0A916WPH9</accession>
<dbReference type="AlphaFoldDB" id="A0A916WPH9"/>
<evidence type="ECO:0000313" key="4">
    <source>
        <dbReference type="Proteomes" id="UP000636793"/>
    </source>
</evidence>
<feature type="domain" description="GP-PDE" evidence="2">
    <location>
        <begin position="38"/>
        <end position="313"/>
    </location>
</feature>
<evidence type="ECO:0000259" key="2">
    <source>
        <dbReference type="PROSITE" id="PS51704"/>
    </source>
</evidence>
<dbReference type="PANTHER" id="PTHR46211:SF14">
    <property type="entry name" value="GLYCEROPHOSPHODIESTER PHOSPHODIESTERASE"/>
    <property type="match status" value="1"/>
</dbReference>
<feature type="chain" id="PRO_5037915628" evidence="1">
    <location>
        <begin position="26"/>
        <end position="331"/>
    </location>
</feature>
<dbReference type="Pfam" id="PF03009">
    <property type="entry name" value="GDPD"/>
    <property type="match status" value="1"/>
</dbReference>
<reference evidence="3" key="2">
    <citation type="submission" date="2020-09" db="EMBL/GenBank/DDBJ databases">
        <authorList>
            <person name="Sun Q."/>
            <person name="Zhou Y."/>
        </authorList>
    </citation>
    <scope>NUCLEOTIDE SEQUENCE</scope>
    <source>
        <strain evidence="3">CGMCC 1.15085</strain>
    </source>
</reference>
<proteinExistence type="predicted"/>
<dbReference type="Gene3D" id="3.20.20.190">
    <property type="entry name" value="Phosphatidylinositol (PI) phosphodiesterase"/>
    <property type="match status" value="1"/>
</dbReference>
<dbReference type="InterPro" id="IPR030395">
    <property type="entry name" value="GP_PDE_dom"/>
</dbReference>
<sequence length="331" mass="35737">MRLRVLLAALVAMLVSLTLTVPARAATAPENPWLQRRVMNMAHSGGEDEAPMNTMYAFKRAVRLGADDIELDVQSTKDGHVVVIHNATVDQTTNGHGYVVDKTLGQIKQLDAAYWFVPGHSAEHGQPASAYPLRGARHGHPKVPGYQNKDFEIPTLKNVLQRFPNTPINIEIKGTSDSDVASYKRTAALLAALLDKTGRTDVIVTSFNDEALAYFHSLASQIPLAPGQNELLQYFLFGVRPMAGTVALQVPVTYSGIPVVTKSFVARAHADGYAVHVWFSGTAPDDAATYNAMINACVDGLMPAKPTLLESILDSRGIERPGQPGVDPCAD</sequence>
<dbReference type="SUPFAM" id="SSF51695">
    <property type="entry name" value="PLC-like phosphodiesterases"/>
    <property type="match status" value="1"/>
</dbReference>
<dbReference type="RefSeq" id="WP_188835290.1">
    <property type="nucleotide sequence ID" value="NZ_BMHI01000001.1"/>
</dbReference>
<feature type="signal peptide" evidence="1">
    <location>
        <begin position="1"/>
        <end position="25"/>
    </location>
</feature>
<dbReference type="Proteomes" id="UP000636793">
    <property type="component" value="Unassembled WGS sequence"/>
</dbReference>
<evidence type="ECO:0000256" key="1">
    <source>
        <dbReference type="SAM" id="SignalP"/>
    </source>
</evidence>
<dbReference type="GO" id="GO:0006629">
    <property type="term" value="P:lipid metabolic process"/>
    <property type="evidence" value="ECO:0007669"/>
    <property type="project" value="InterPro"/>
</dbReference>
<organism evidence="3 4">
    <name type="scientific">Flexivirga endophytica</name>
    <dbReference type="NCBI Taxonomy" id="1849103"/>
    <lineage>
        <taxon>Bacteria</taxon>
        <taxon>Bacillati</taxon>
        <taxon>Actinomycetota</taxon>
        <taxon>Actinomycetes</taxon>
        <taxon>Micrococcales</taxon>
        <taxon>Dermacoccaceae</taxon>
        <taxon>Flexivirga</taxon>
    </lineage>
</organism>
<dbReference type="GO" id="GO:0008081">
    <property type="term" value="F:phosphoric diester hydrolase activity"/>
    <property type="evidence" value="ECO:0007669"/>
    <property type="project" value="InterPro"/>
</dbReference>
<keyword evidence="1" id="KW-0732">Signal</keyword>
<dbReference type="PROSITE" id="PS51704">
    <property type="entry name" value="GP_PDE"/>
    <property type="match status" value="1"/>
</dbReference>
<comment type="caution">
    <text evidence="3">The sequence shown here is derived from an EMBL/GenBank/DDBJ whole genome shotgun (WGS) entry which is preliminary data.</text>
</comment>
<evidence type="ECO:0000313" key="3">
    <source>
        <dbReference type="EMBL" id="GGB17458.1"/>
    </source>
</evidence>
<gene>
    <name evidence="3" type="ORF">GCM10011492_04100</name>
</gene>
<dbReference type="InterPro" id="IPR017946">
    <property type="entry name" value="PLC-like_Pdiesterase_TIM-brl"/>
</dbReference>
<keyword evidence="4" id="KW-1185">Reference proteome</keyword>